<feature type="transmembrane region" description="Helical" evidence="1">
    <location>
        <begin position="97"/>
        <end position="118"/>
    </location>
</feature>
<dbReference type="OrthoDB" id="270597at2"/>
<evidence type="ECO:0000313" key="3">
    <source>
        <dbReference type="Proteomes" id="UP000225740"/>
    </source>
</evidence>
<evidence type="ECO:0000313" key="2">
    <source>
        <dbReference type="EMBL" id="PHQ33004.1"/>
    </source>
</evidence>
<keyword evidence="3" id="KW-1185">Reference proteome</keyword>
<gene>
    <name evidence="2" type="ORF">CEE69_22535</name>
</gene>
<evidence type="ECO:0008006" key="4">
    <source>
        <dbReference type="Google" id="ProtNLM"/>
    </source>
</evidence>
<organism evidence="2 3">
    <name type="scientific">Rhodopirellula bahusiensis</name>
    <dbReference type="NCBI Taxonomy" id="2014065"/>
    <lineage>
        <taxon>Bacteria</taxon>
        <taxon>Pseudomonadati</taxon>
        <taxon>Planctomycetota</taxon>
        <taxon>Planctomycetia</taxon>
        <taxon>Pirellulales</taxon>
        <taxon>Pirellulaceae</taxon>
        <taxon>Rhodopirellula</taxon>
    </lineage>
</organism>
<keyword evidence="1" id="KW-0472">Membrane</keyword>
<proteinExistence type="predicted"/>
<name>A0A2G1W1V3_9BACT</name>
<sequence>MQPLPSWRLRQLFPSVSTQNVQTVCIMSIAASTQPSRKDRSTTVVDRTVQYGVVRKIAFHWIVLFVCNSIALLLWLRLFEQPDLSWQQSLEDCVRRFLPFFLISLALIPAFVLDTLKLTNRFAGPIMRLRTEILNAAEGRPVTPLKFRTNDFWKDVADSFNSMAQRTGLLTDSEADAAGSENSSSTTNA</sequence>
<accession>A0A2G1W1V3</accession>
<keyword evidence="1" id="KW-0812">Transmembrane</keyword>
<dbReference type="AlphaFoldDB" id="A0A2G1W1V3"/>
<dbReference type="EMBL" id="NIZW01000020">
    <property type="protein sequence ID" value="PHQ33004.1"/>
    <property type="molecule type" value="Genomic_DNA"/>
</dbReference>
<dbReference type="Proteomes" id="UP000225740">
    <property type="component" value="Unassembled WGS sequence"/>
</dbReference>
<comment type="caution">
    <text evidence="2">The sequence shown here is derived from an EMBL/GenBank/DDBJ whole genome shotgun (WGS) entry which is preliminary data.</text>
</comment>
<evidence type="ECO:0000256" key="1">
    <source>
        <dbReference type="SAM" id="Phobius"/>
    </source>
</evidence>
<reference evidence="2 3" key="1">
    <citation type="submission" date="2017-06" db="EMBL/GenBank/DDBJ databases">
        <title>Description of Rhodopirellula bahusiensis sp. nov.</title>
        <authorList>
            <person name="Kizina J."/>
            <person name="Harder J."/>
        </authorList>
    </citation>
    <scope>NUCLEOTIDE SEQUENCE [LARGE SCALE GENOMIC DNA]</scope>
    <source>
        <strain evidence="2 3">SWK21</strain>
    </source>
</reference>
<keyword evidence="1" id="KW-1133">Transmembrane helix</keyword>
<protein>
    <recommendedName>
        <fullName evidence="4">HAMP domain-containing protein</fullName>
    </recommendedName>
</protein>
<feature type="transmembrane region" description="Helical" evidence="1">
    <location>
        <begin position="57"/>
        <end position="77"/>
    </location>
</feature>